<organism evidence="16 18">
    <name type="scientific">Puccinia graminis f. sp. tritici</name>
    <dbReference type="NCBI Taxonomy" id="56615"/>
    <lineage>
        <taxon>Eukaryota</taxon>
        <taxon>Fungi</taxon>
        <taxon>Dikarya</taxon>
        <taxon>Basidiomycota</taxon>
        <taxon>Pucciniomycotina</taxon>
        <taxon>Pucciniomycetes</taxon>
        <taxon>Pucciniales</taxon>
        <taxon>Pucciniaceae</taxon>
        <taxon>Puccinia</taxon>
    </lineage>
</organism>
<evidence type="ECO:0000256" key="6">
    <source>
        <dbReference type="ARBA" id="ARBA00022741"/>
    </source>
</evidence>
<feature type="region of interest" description="Disordered" evidence="13">
    <location>
        <begin position="319"/>
        <end position="340"/>
    </location>
</feature>
<feature type="domain" description="Protein kinase" evidence="14">
    <location>
        <begin position="20"/>
        <end position="378"/>
    </location>
</feature>
<dbReference type="FunFam" id="1.10.510.10:FF:000624">
    <property type="entry name" value="Mitogen-activated protein kinase"/>
    <property type="match status" value="1"/>
</dbReference>
<evidence type="ECO:0000256" key="3">
    <source>
        <dbReference type="ARBA" id="ARBA00012425"/>
    </source>
</evidence>
<evidence type="ECO:0000256" key="4">
    <source>
        <dbReference type="ARBA" id="ARBA00022527"/>
    </source>
</evidence>
<evidence type="ECO:0000256" key="8">
    <source>
        <dbReference type="ARBA" id="ARBA00022840"/>
    </source>
</evidence>
<feature type="compositionally biased region" description="Low complexity" evidence="13">
    <location>
        <begin position="464"/>
        <end position="501"/>
    </location>
</feature>
<dbReference type="EMBL" id="VSWC01000131">
    <property type="protein sequence ID" value="KAA1080547.1"/>
    <property type="molecule type" value="Genomic_DNA"/>
</dbReference>
<dbReference type="OrthoDB" id="6284126at2759"/>
<dbReference type="Proteomes" id="UP000324748">
    <property type="component" value="Unassembled WGS sequence"/>
</dbReference>
<dbReference type="PANTHER" id="PTHR24056:SF495">
    <property type="entry name" value="CYCLIN-DEPENDENT KINASE 8-RELATED"/>
    <property type="match status" value="1"/>
</dbReference>
<evidence type="ECO:0000313" key="18">
    <source>
        <dbReference type="Proteomes" id="UP000325313"/>
    </source>
</evidence>
<comment type="catalytic activity">
    <reaction evidence="11">
        <text>L-seryl-[protein] + ATP = O-phospho-L-seryl-[protein] + ADP + H(+)</text>
        <dbReference type="Rhea" id="RHEA:17989"/>
        <dbReference type="Rhea" id="RHEA-COMP:9863"/>
        <dbReference type="Rhea" id="RHEA-COMP:11604"/>
        <dbReference type="ChEBI" id="CHEBI:15378"/>
        <dbReference type="ChEBI" id="CHEBI:29999"/>
        <dbReference type="ChEBI" id="CHEBI:30616"/>
        <dbReference type="ChEBI" id="CHEBI:83421"/>
        <dbReference type="ChEBI" id="CHEBI:456216"/>
        <dbReference type="EC" id="2.7.11.22"/>
    </reaction>
</comment>
<evidence type="ECO:0000256" key="13">
    <source>
        <dbReference type="SAM" id="MobiDB-lite"/>
    </source>
</evidence>
<dbReference type="Pfam" id="PF00069">
    <property type="entry name" value="Pkinase"/>
    <property type="match status" value="1"/>
</dbReference>
<proteinExistence type="inferred from homology"/>
<dbReference type="InterPro" id="IPR050108">
    <property type="entry name" value="CDK"/>
</dbReference>
<keyword evidence="6" id="KW-0547">Nucleotide-binding</keyword>
<dbReference type="SUPFAM" id="SSF56112">
    <property type="entry name" value="Protein kinase-like (PK-like)"/>
    <property type="match status" value="1"/>
</dbReference>
<dbReference type="GO" id="GO:0005524">
    <property type="term" value="F:ATP binding"/>
    <property type="evidence" value="ECO:0007669"/>
    <property type="project" value="UniProtKB-KW"/>
</dbReference>
<dbReference type="PROSITE" id="PS50011">
    <property type="entry name" value="PROTEIN_KINASE_DOM"/>
    <property type="match status" value="1"/>
</dbReference>
<gene>
    <name evidence="16" type="primary">SSN3_1</name>
    <name evidence="15" type="synonym">SSN3_2</name>
    <name evidence="15" type="ORF">PGT21_011164</name>
    <name evidence="16" type="ORF">PGTUg99_023847</name>
</gene>
<dbReference type="Gene3D" id="1.10.510.10">
    <property type="entry name" value="Transferase(Phosphotransferase) domain 1"/>
    <property type="match status" value="1"/>
</dbReference>
<evidence type="ECO:0000256" key="9">
    <source>
        <dbReference type="ARBA" id="ARBA00041823"/>
    </source>
</evidence>
<comment type="similarity">
    <text evidence="1">Belongs to the protein kinase superfamily. CMGC Ser/Thr protein kinase family. CDC2/CDKX subfamily.</text>
</comment>
<dbReference type="Gene3D" id="3.30.200.20">
    <property type="entry name" value="Phosphorylase Kinase, domain 1"/>
    <property type="match status" value="1"/>
</dbReference>
<keyword evidence="17" id="KW-1185">Reference proteome</keyword>
<name>A0A5B0S2D6_PUCGR</name>
<evidence type="ECO:0000256" key="5">
    <source>
        <dbReference type="ARBA" id="ARBA00022679"/>
    </source>
</evidence>
<dbReference type="SMART" id="SM00220">
    <property type="entry name" value="S_TKc"/>
    <property type="match status" value="1"/>
</dbReference>
<evidence type="ECO:0000313" key="15">
    <source>
        <dbReference type="EMBL" id="KAA1080547.1"/>
    </source>
</evidence>
<evidence type="ECO:0000256" key="2">
    <source>
        <dbReference type="ARBA" id="ARBA00012409"/>
    </source>
</evidence>
<reference evidence="17 18" key="1">
    <citation type="submission" date="2019-05" db="EMBL/GenBank/DDBJ databases">
        <title>Emergence of the Ug99 lineage of the wheat stem rust pathogen through somatic hybridization.</title>
        <authorList>
            <person name="Li F."/>
            <person name="Upadhyaya N.M."/>
            <person name="Sperschneider J."/>
            <person name="Matny O."/>
            <person name="Nguyen-Phuc H."/>
            <person name="Mago R."/>
            <person name="Raley C."/>
            <person name="Miller M.E."/>
            <person name="Silverstein K.A.T."/>
            <person name="Henningsen E."/>
            <person name="Hirsch C.D."/>
            <person name="Visser B."/>
            <person name="Pretorius Z.A."/>
            <person name="Steffenson B.J."/>
            <person name="Schwessinger B."/>
            <person name="Dodds P.N."/>
            <person name="Figueroa M."/>
        </authorList>
    </citation>
    <scope>NUCLEOTIDE SEQUENCE [LARGE SCALE GENOMIC DNA]</scope>
    <source>
        <strain evidence="15">21-0</strain>
        <strain evidence="16 18">Ug99</strain>
    </source>
</reference>
<evidence type="ECO:0000256" key="11">
    <source>
        <dbReference type="ARBA" id="ARBA00048367"/>
    </source>
</evidence>
<evidence type="ECO:0000313" key="17">
    <source>
        <dbReference type="Proteomes" id="UP000324748"/>
    </source>
</evidence>
<keyword evidence="4" id="KW-0723">Serine/threonine-protein kinase</keyword>
<feature type="region of interest" description="Disordered" evidence="13">
    <location>
        <begin position="236"/>
        <end position="258"/>
    </location>
</feature>
<dbReference type="GO" id="GO:0008353">
    <property type="term" value="F:RNA polymerase II CTD heptapeptide repeat kinase activity"/>
    <property type="evidence" value="ECO:0007669"/>
    <property type="project" value="UniProtKB-EC"/>
</dbReference>
<dbReference type="EC" id="2.7.11.22" evidence="3"/>
<keyword evidence="8" id="KW-0067">ATP-binding</keyword>
<evidence type="ECO:0000256" key="7">
    <source>
        <dbReference type="ARBA" id="ARBA00022777"/>
    </source>
</evidence>
<dbReference type="InterPro" id="IPR008271">
    <property type="entry name" value="Ser/Thr_kinase_AS"/>
</dbReference>
<dbReference type="InterPro" id="IPR011009">
    <property type="entry name" value="Kinase-like_dom_sf"/>
</dbReference>
<dbReference type="GO" id="GO:0016592">
    <property type="term" value="C:mediator complex"/>
    <property type="evidence" value="ECO:0007669"/>
    <property type="project" value="TreeGrafter"/>
</dbReference>
<evidence type="ECO:0000256" key="10">
    <source>
        <dbReference type="ARBA" id="ARBA00047811"/>
    </source>
</evidence>
<evidence type="ECO:0000313" key="16">
    <source>
        <dbReference type="EMBL" id="KAA1131515.1"/>
    </source>
</evidence>
<comment type="catalytic activity">
    <reaction evidence="12">
        <text>[DNA-directed RNA polymerase] + ATP = phospho-[DNA-directed RNA polymerase] + ADP + H(+)</text>
        <dbReference type="Rhea" id="RHEA:10216"/>
        <dbReference type="Rhea" id="RHEA-COMP:11321"/>
        <dbReference type="Rhea" id="RHEA-COMP:11322"/>
        <dbReference type="ChEBI" id="CHEBI:15378"/>
        <dbReference type="ChEBI" id="CHEBI:30616"/>
        <dbReference type="ChEBI" id="CHEBI:43176"/>
        <dbReference type="ChEBI" id="CHEBI:68546"/>
        <dbReference type="ChEBI" id="CHEBI:456216"/>
        <dbReference type="EC" id="2.7.11.23"/>
    </reaction>
</comment>
<evidence type="ECO:0000256" key="1">
    <source>
        <dbReference type="ARBA" id="ARBA00006485"/>
    </source>
</evidence>
<dbReference type="Proteomes" id="UP000325313">
    <property type="component" value="Unassembled WGS sequence"/>
</dbReference>
<evidence type="ECO:0000259" key="14">
    <source>
        <dbReference type="PROSITE" id="PS50011"/>
    </source>
</evidence>
<accession>A0A5B0S2D6</accession>
<comment type="caution">
    <text evidence="16">The sequence shown here is derived from an EMBL/GenBank/DDBJ whole genome shotgun (WGS) entry which is preliminary data.</text>
</comment>
<feature type="compositionally biased region" description="Low complexity" evidence="13">
    <location>
        <begin position="383"/>
        <end position="402"/>
    </location>
</feature>
<dbReference type="EMBL" id="VDEP01000103">
    <property type="protein sequence ID" value="KAA1131515.1"/>
    <property type="molecule type" value="Genomic_DNA"/>
</dbReference>
<keyword evidence="5" id="KW-0808">Transferase</keyword>
<sequence>MMKAYRDRRDGQRQSIQDKYSILGFISSGTYGKVYKAQPRNNNTNNTVVAIKKFKPDREGEVSYTGISQSACREIMLNREIQHENLTALQEVMLQDKSIYLVFEYCEHDFLQIIHHHSQSRSNIPEATLKSLLYQLLNGLHYLHANWIVHRDLKPANILVTDRGIVKIGDLGLARSYHSPIQSLYNSDKVVVTIWYRSPELLLGGRHYTPAIDLWSVGCIMAELICLRPIFKGDEAKPDPHHHHHHHHQHHHSSNKKHNQNLLAHSNVPFQKDQLSKIFDLLGTPTKEEWPSIVHLPEYPNMSRFEKTTNGLRQWYMTKTTSHRTTPGPPTTPTPTTTTTAAAAAAAAELGYQLMSGLLRYDPAERTSAERALRHEYFSRAEPAASRASFLPPPASSSSPSDPHQPKLQTHHHHLHPIKYPLRRVSPDDTDPIMANDHSNFIHNPQRNLLLRPPFQHPHHLHNNNKPNSRPPSSSSLADASALPPPASHYSSSRPASSSCSKRARYD</sequence>
<dbReference type="AlphaFoldDB" id="A0A5B0S2D6"/>
<dbReference type="GO" id="GO:0004693">
    <property type="term" value="F:cyclin-dependent protein serine/threonine kinase activity"/>
    <property type="evidence" value="ECO:0007669"/>
    <property type="project" value="UniProtKB-EC"/>
</dbReference>
<dbReference type="PROSITE" id="PS00108">
    <property type="entry name" value="PROTEIN_KINASE_ST"/>
    <property type="match status" value="1"/>
</dbReference>
<dbReference type="InterPro" id="IPR000719">
    <property type="entry name" value="Prot_kinase_dom"/>
</dbReference>
<feature type="compositionally biased region" description="Polar residues" evidence="13">
    <location>
        <begin position="437"/>
        <end position="447"/>
    </location>
</feature>
<dbReference type="PANTHER" id="PTHR24056">
    <property type="entry name" value="CELL DIVISION PROTEIN KINASE"/>
    <property type="match status" value="1"/>
</dbReference>
<feature type="region of interest" description="Disordered" evidence="13">
    <location>
        <begin position="381"/>
        <end position="507"/>
    </location>
</feature>
<comment type="catalytic activity">
    <reaction evidence="10">
        <text>L-threonyl-[protein] + ATP = O-phospho-L-threonyl-[protein] + ADP + H(+)</text>
        <dbReference type="Rhea" id="RHEA:46608"/>
        <dbReference type="Rhea" id="RHEA-COMP:11060"/>
        <dbReference type="Rhea" id="RHEA-COMP:11605"/>
        <dbReference type="ChEBI" id="CHEBI:15378"/>
        <dbReference type="ChEBI" id="CHEBI:30013"/>
        <dbReference type="ChEBI" id="CHEBI:30616"/>
        <dbReference type="ChEBI" id="CHEBI:61977"/>
        <dbReference type="ChEBI" id="CHEBI:456216"/>
        <dbReference type="EC" id="2.7.11.22"/>
    </reaction>
</comment>
<dbReference type="EC" id="2.7.11.23" evidence="2"/>
<evidence type="ECO:0000256" key="12">
    <source>
        <dbReference type="ARBA" id="ARBA00049280"/>
    </source>
</evidence>
<keyword evidence="7 16" id="KW-0418">Kinase</keyword>
<protein>
    <recommendedName>
        <fullName evidence="9">Cyclin-dependent kinase 8</fullName>
        <ecNumber evidence="3">2.7.11.22</ecNumber>
        <ecNumber evidence="2">2.7.11.23</ecNumber>
    </recommendedName>
</protein>
<feature type="compositionally biased region" description="Basic residues" evidence="13">
    <location>
        <begin position="240"/>
        <end position="258"/>
    </location>
</feature>